<dbReference type="Gene3D" id="3.30.565.10">
    <property type="entry name" value="Histidine kinase-like ATPase, C-terminal domain"/>
    <property type="match status" value="1"/>
</dbReference>
<dbReference type="Gene3D" id="3.30.450.20">
    <property type="entry name" value="PAS domain"/>
    <property type="match status" value="2"/>
</dbReference>
<dbReference type="CDD" id="cd00130">
    <property type="entry name" value="PAS"/>
    <property type="match status" value="2"/>
</dbReference>
<evidence type="ECO:0000256" key="2">
    <source>
        <dbReference type="ARBA" id="ARBA00012438"/>
    </source>
</evidence>
<dbReference type="Pfam" id="PF13426">
    <property type="entry name" value="PAS_9"/>
    <property type="match status" value="1"/>
</dbReference>
<dbReference type="InterPro" id="IPR000700">
    <property type="entry name" value="PAS-assoc_C"/>
</dbReference>
<dbReference type="SMART" id="SM00388">
    <property type="entry name" value="HisKA"/>
    <property type="match status" value="1"/>
</dbReference>
<evidence type="ECO:0000256" key="1">
    <source>
        <dbReference type="ARBA" id="ARBA00000085"/>
    </source>
</evidence>
<dbReference type="EC" id="2.7.13.3" evidence="2"/>
<keyword evidence="5 9" id="KW-0418">Kinase</keyword>
<dbReference type="PANTHER" id="PTHR43047">
    <property type="entry name" value="TWO-COMPONENT HISTIDINE PROTEIN KINASE"/>
    <property type="match status" value="1"/>
</dbReference>
<dbReference type="Pfam" id="PF02518">
    <property type="entry name" value="HATPase_c"/>
    <property type="match status" value="1"/>
</dbReference>
<dbReference type="SUPFAM" id="SSF55785">
    <property type="entry name" value="PYP-like sensor domain (PAS domain)"/>
    <property type="match status" value="2"/>
</dbReference>
<comment type="caution">
    <text evidence="9">The sequence shown here is derived from an EMBL/GenBank/DDBJ whole genome shotgun (WGS) entry which is preliminary data.</text>
</comment>
<sequence>MAGDDFRELMDAMADPLVACDGGERVLYLNSAAERLLGWTLKELRGEPFTRLVPERLRSFDGHSFLRYLLGRRRALSGRPVRVFLLRRGEAELEVEVTVGTSMGVEGERISVVLRRTPEFPDYTDEPLERVSSVVHAHAPQPPGSPGERAYQLVFENAPLGLFHFDTAPTIVACNDYFVRIMGSSKRVLIGLNLLTLKDEAILSCVRDVLAGRHAYYEGEYRSVTANKLTPVRAHFAPCFGEDGQVEGGVVIVEDITEQRIAEAERNRLFREAQEAIRVRDDFLTIASHELKTPLTPLSLRLASLERRLERKEPVDPTLLRHARQHLVRLAALINDLLDASRIEAGRLALHFEPTRLDAIVERALTTMDAERGQHRIDYSHPAEAVRIRGDPYRLEQVIANLLENALKYSPADSTVRVTLDVRGEFALLSVADEGIGIPRDQQEQLFERYFRARNVSVTSYGGLGLGLYISRDIVERHGGRIWVESEVGRGATFYVALPLLSAASPTPPDPRPGTGSPHSMH</sequence>
<dbReference type="AlphaFoldDB" id="A0A084SR05"/>
<dbReference type="SUPFAM" id="SSF47384">
    <property type="entry name" value="Homodimeric domain of signal transducing histidine kinase"/>
    <property type="match status" value="1"/>
</dbReference>
<dbReference type="FunFam" id="3.30.565.10:FF:000006">
    <property type="entry name" value="Sensor histidine kinase WalK"/>
    <property type="match status" value="1"/>
</dbReference>
<evidence type="ECO:0000313" key="9">
    <source>
        <dbReference type="EMBL" id="KFA90890.1"/>
    </source>
</evidence>
<dbReference type="Proteomes" id="UP000028547">
    <property type="component" value="Unassembled WGS sequence"/>
</dbReference>
<accession>A0A084SR05</accession>
<dbReference type="GO" id="GO:0005886">
    <property type="term" value="C:plasma membrane"/>
    <property type="evidence" value="ECO:0007669"/>
    <property type="project" value="TreeGrafter"/>
</dbReference>
<evidence type="ECO:0000256" key="3">
    <source>
        <dbReference type="ARBA" id="ARBA00022553"/>
    </source>
</evidence>
<evidence type="ECO:0000259" key="8">
    <source>
        <dbReference type="PROSITE" id="PS50113"/>
    </source>
</evidence>
<evidence type="ECO:0000259" key="6">
    <source>
        <dbReference type="PROSITE" id="PS50109"/>
    </source>
</evidence>
<dbReference type="SMART" id="SM00387">
    <property type="entry name" value="HATPase_c"/>
    <property type="match status" value="1"/>
</dbReference>
<dbReference type="PRINTS" id="PR00344">
    <property type="entry name" value="BCTRLSENSOR"/>
</dbReference>
<dbReference type="PROSITE" id="PS50109">
    <property type="entry name" value="HIS_KIN"/>
    <property type="match status" value="1"/>
</dbReference>
<dbReference type="NCBIfam" id="TIGR00229">
    <property type="entry name" value="sensory_box"/>
    <property type="match status" value="2"/>
</dbReference>
<dbReference type="InterPro" id="IPR000014">
    <property type="entry name" value="PAS"/>
</dbReference>
<dbReference type="Gene3D" id="1.10.287.130">
    <property type="match status" value="1"/>
</dbReference>
<dbReference type="InterPro" id="IPR004358">
    <property type="entry name" value="Sig_transdc_His_kin-like_C"/>
</dbReference>
<organism evidence="9 10">
    <name type="scientific">Archangium violaceum Cb vi76</name>
    <dbReference type="NCBI Taxonomy" id="1406225"/>
    <lineage>
        <taxon>Bacteria</taxon>
        <taxon>Pseudomonadati</taxon>
        <taxon>Myxococcota</taxon>
        <taxon>Myxococcia</taxon>
        <taxon>Myxococcales</taxon>
        <taxon>Cystobacterineae</taxon>
        <taxon>Archangiaceae</taxon>
        <taxon>Archangium</taxon>
    </lineage>
</organism>
<name>A0A084SR05_9BACT</name>
<dbReference type="GO" id="GO:0006355">
    <property type="term" value="P:regulation of DNA-templated transcription"/>
    <property type="evidence" value="ECO:0007669"/>
    <property type="project" value="InterPro"/>
</dbReference>
<dbReference type="InterPro" id="IPR036097">
    <property type="entry name" value="HisK_dim/P_sf"/>
</dbReference>
<feature type="domain" description="Histidine kinase" evidence="6">
    <location>
        <begin position="286"/>
        <end position="502"/>
    </location>
</feature>
<gene>
    <name evidence="9" type="ORF">Q664_25325</name>
</gene>
<evidence type="ECO:0000259" key="7">
    <source>
        <dbReference type="PROSITE" id="PS50112"/>
    </source>
</evidence>
<reference evidence="9 10" key="1">
    <citation type="submission" date="2014-07" db="EMBL/GenBank/DDBJ databases">
        <title>Draft Genome Sequence of Gephyronic Acid Producer, Cystobacter violaceus Strain Cb vi76.</title>
        <authorList>
            <person name="Stevens D.C."/>
            <person name="Young J."/>
            <person name="Carmichael R."/>
            <person name="Tan J."/>
            <person name="Taylor R.E."/>
        </authorList>
    </citation>
    <scope>NUCLEOTIDE SEQUENCE [LARGE SCALE GENOMIC DNA]</scope>
    <source>
        <strain evidence="9 10">Cb vi76</strain>
    </source>
</reference>
<keyword evidence="3" id="KW-0597">Phosphoprotein</keyword>
<evidence type="ECO:0000256" key="5">
    <source>
        <dbReference type="ARBA" id="ARBA00022777"/>
    </source>
</evidence>
<dbReference type="EMBL" id="JPMI01000168">
    <property type="protein sequence ID" value="KFA90890.1"/>
    <property type="molecule type" value="Genomic_DNA"/>
</dbReference>
<dbReference type="GO" id="GO:0009927">
    <property type="term" value="F:histidine phosphotransfer kinase activity"/>
    <property type="evidence" value="ECO:0007669"/>
    <property type="project" value="TreeGrafter"/>
</dbReference>
<protein>
    <recommendedName>
        <fullName evidence="2">histidine kinase</fullName>
        <ecNumber evidence="2">2.7.13.3</ecNumber>
    </recommendedName>
</protein>
<dbReference type="PROSITE" id="PS50113">
    <property type="entry name" value="PAC"/>
    <property type="match status" value="1"/>
</dbReference>
<dbReference type="PANTHER" id="PTHR43047:SF72">
    <property type="entry name" value="OSMOSENSING HISTIDINE PROTEIN KINASE SLN1"/>
    <property type="match status" value="1"/>
</dbReference>
<proteinExistence type="predicted"/>
<evidence type="ECO:0000313" key="10">
    <source>
        <dbReference type="Proteomes" id="UP000028547"/>
    </source>
</evidence>
<dbReference type="PROSITE" id="PS50112">
    <property type="entry name" value="PAS"/>
    <property type="match status" value="1"/>
</dbReference>
<dbReference type="CDD" id="cd00075">
    <property type="entry name" value="HATPase"/>
    <property type="match status" value="1"/>
</dbReference>
<dbReference type="GO" id="GO:0000155">
    <property type="term" value="F:phosphorelay sensor kinase activity"/>
    <property type="evidence" value="ECO:0007669"/>
    <property type="project" value="InterPro"/>
</dbReference>
<dbReference type="InterPro" id="IPR013767">
    <property type="entry name" value="PAS_fold"/>
</dbReference>
<dbReference type="InterPro" id="IPR003661">
    <property type="entry name" value="HisK_dim/P_dom"/>
</dbReference>
<dbReference type="InterPro" id="IPR036890">
    <property type="entry name" value="HATPase_C_sf"/>
</dbReference>
<feature type="domain" description="PAC" evidence="8">
    <location>
        <begin position="217"/>
        <end position="268"/>
    </location>
</feature>
<keyword evidence="4" id="KW-0808">Transferase</keyword>
<dbReference type="SMART" id="SM00091">
    <property type="entry name" value="PAS"/>
    <property type="match status" value="2"/>
</dbReference>
<evidence type="ECO:0000256" key="4">
    <source>
        <dbReference type="ARBA" id="ARBA00022679"/>
    </source>
</evidence>
<dbReference type="InterPro" id="IPR003594">
    <property type="entry name" value="HATPase_dom"/>
</dbReference>
<feature type="domain" description="PAS" evidence="7">
    <location>
        <begin position="2"/>
        <end position="55"/>
    </location>
</feature>
<dbReference type="CDD" id="cd00082">
    <property type="entry name" value="HisKA"/>
    <property type="match status" value="1"/>
</dbReference>
<dbReference type="RefSeq" id="WP_052518622.1">
    <property type="nucleotide sequence ID" value="NZ_JPMI01000168.1"/>
</dbReference>
<dbReference type="InterPro" id="IPR005467">
    <property type="entry name" value="His_kinase_dom"/>
</dbReference>
<dbReference type="SUPFAM" id="SSF55874">
    <property type="entry name" value="ATPase domain of HSP90 chaperone/DNA topoisomerase II/histidine kinase"/>
    <property type="match status" value="1"/>
</dbReference>
<dbReference type="Pfam" id="PF00989">
    <property type="entry name" value="PAS"/>
    <property type="match status" value="1"/>
</dbReference>
<dbReference type="InterPro" id="IPR035965">
    <property type="entry name" value="PAS-like_dom_sf"/>
</dbReference>
<dbReference type="Pfam" id="PF00512">
    <property type="entry name" value="HisKA"/>
    <property type="match status" value="1"/>
</dbReference>
<comment type="catalytic activity">
    <reaction evidence="1">
        <text>ATP + protein L-histidine = ADP + protein N-phospho-L-histidine.</text>
        <dbReference type="EC" id="2.7.13.3"/>
    </reaction>
</comment>